<dbReference type="Pfam" id="PF11019">
    <property type="entry name" value="DUF2608"/>
    <property type="match status" value="1"/>
</dbReference>
<dbReference type="Proteomes" id="UP000244926">
    <property type="component" value="Chromosome I"/>
</dbReference>
<dbReference type="KEGG" id="csee:C10C_1006"/>
<keyword evidence="4" id="KW-1185">Reference proteome</keyword>
<reference evidence="4" key="1">
    <citation type="submission" date="2017-11" db="EMBL/GenBank/DDBJ databases">
        <authorList>
            <person name="Seth-Smith MB H."/>
        </authorList>
    </citation>
    <scope>NUCLEOTIDE SEQUENCE [LARGE SCALE GENOMIC DNA]</scope>
</reference>
<accession>A0A2R8FCL3</accession>
<feature type="signal peptide" evidence="2">
    <location>
        <begin position="1"/>
        <end position="18"/>
    </location>
</feature>
<feature type="chain" id="PRO_5015344035" description="Outer membrane protein" evidence="2">
    <location>
        <begin position="19"/>
        <end position="262"/>
    </location>
</feature>
<dbReference type="EMBL" id="LT993738">
    <property type="protein sequence ID" value="SPN74138.1"/>
    <property type="molecule type" value="Genomic_DNA"/>
</dbReference>
<protein>
    <recommendedName>
        <fullName evidence="5">Outer membrane protein</fullName>
    </recommendedName>
</protein>
<evidence type="ECO:0000313" key="3">
    <source>
        <dbReference type="EMBL" id="SPN74138.1"/>
    </source>
</evidence>
<evidence type="ECO:0000313" key="4">
    <source>
        <dbReference type="Proteomes" id="UP000244926"/>
    </source>
</evidence>
<dbReference type="RefSeq" id="WP_108897066.1">
    <property type="nucleotide sequence ID" value="NZ_LT993738.1"/>
</dbReference>
<evidence type="ECO:0000256" key="2">
    <source>
        <dbReference type="SAM" id="SignalP"/>
    </source>
</evidence>
<gene>
    <name evidence="3" type="ORF">C10C_1006</name>
</gene>
<evidence type="ECO:0000256" key="1">
    <source>
        <dbReference type="ARBA" id="ARBA00022729"/>
    </source>
</evidence>
<dbReference type="AlphaFoldDB" id="A0A2R8FCL3"/>
<organism evidence="3 4">
    <name type="scientific">Chlamydia serpentis</name>
    <dbReference type="NCBI Taxonomy" id="1967782"/>
    <lineage>
        <taxon>Bacteria</taxon>
        <taxon>Pseudomonadati</taxon>
        <taxon>Chlamydiota</taxon>
        <taxon>Chlamydiia</taxon>
        <taxon>Chlamydiales</taxon>
        <taxon>Chlamydiaceae</taxon>
        <taxon>Chlamydia/Chlamydophila group</taxon>
        <taxon>Chlamydia</taxon>
    </lineage>
</organism>
<evidence type="ECO:0008006" key="5">
    <source>
        <dbReference type="Google" id="ProtNLM"/>
    </source>
</evidence>
<sequence>MKTWLFLTFLLCSFSLNASCRYAEVKSIHEVAGDILYEEEEFWLILDLDDTILEGGEALSHSTWKNKTIEGLQKKGISQQEAWEAVFPFWLEVQEMGTVKPIESSIFLLIEKIQKQGKVAFAYTERLKKSKETTLKQLGTLNVSLTATAPQPQLPLPKNLLYTSGILFGEESHKGPALDLFLQSFTPLPSKIIYIDNEKENILRIGDLCKKYGIAYFGITYKAAQVLPPVYFDNIAQVQYNYSRKLLSNEAAALLLRHRMDK</sequence>
<dbReference type="InterPro" id="IPR022565">
    <property type="entry name" value="DUF2608"/>
</dbReference>
<proteinExistence type="predicted"/>
<keyword evidence="1 2" id="KW-0732">Signal</keyword>
<dbReference type="OrthoDB" id="18892at2"/>
<name>A0A2R8FCL3_9CHLA</name>